<organism evidence="3 4">
    <name type="scientific">Rhizoclosmatium globosum</name>
    <dbReference type="NCBI Taxonomy" id="329046"/>
    <lineage>
        <taxon>Eukaryota</taxon>
        <taxon>Fungi</taxon>
        <taxon>Fungi incertae sedis</taxon>
        <taxon>Chytridiomycota</taxon>
        <taxon>Chytridiomycota incertae sedis</taxon>
        <taxon>Chytridiomycetes</taxon>
        <taxon>Chytridiales</taxon>
        <taxon>Chytriomycetaceae</taxon>
        <taxon>Rhizoclosmatium</taxon>
    </lineage>
</organism>
<dbReference type="InterPro" id="IPR013763">
    <property type="entry name" value="Cyclin-like_dom"/>
</dbReference>
<evidence type="ECO:0000313" key="3">
    <source>
        <dbReference type="EMBL" id="ORY48233.1"/>
    </source>
</evidence>
<dbReference type="CDD" id="cd20540">
    <property type="entry name" value="CYCLIN_CCNY_like"/>
    <property type="match status" value="1"/>
</dbReference>
<protein>
    <recommendedName>
        <fullName evidence="2">Cyclin-like domain-containing protein</fullName>
    </recommendedName>
</protein>
<reference evidence="3 4" key="1">
    <citation type="submission" date="2016-07" db="EMBL/GenBank/DDBJ databases">
        <title>Pervasive Adenine N6-methylation of Active Genes in Fungi.</title>
        <authorList>
            <consortium name="DOE Joint Genome Institute"/>
            <person name="Mondo S.J."/>
            <person name="Dannebaum R.O."/>
            <person name="Kuo R.C."/>
            <person name="Labutti K."/>
            <person name="Haridas S."/>
            <person name="Kuo A."/>
            <person name="Salamov A."/>
            <person name="Ahrendt S.R."/>
            <person name="Lipzen A."/>
            <person name="Sullivan W."/>
            <person name="Andreopoulos W.B."/>
            <person name="Clum A."/>
            <person name="Lindquist E."/>
            <person name="Daum C."/>
            <person name="Ramamoorthy G.K."/>
            <person name="Gryganskyi A."/>
            <person name="Culley D."/>
            <person name="Magnuson J.K."/>
            <person name="James T.Y."/>
            <person name="O'Malley M.A."/>
            <person name="Stajich J.E."/>
            <person name="Spatafora J.W."/>
            <person name="Visel A."/>
            <person name="Grigoriev I.V."/>
        </authorList>
    </citation>
    <scope>NUCLEOTIDE SEQUENCE [LARGE SCALE GENOMIC DNA]</scope>
    <source>
        <strain evidence="3 4">JEL800</strain>
    </source>
</reference>
<sequence length="406" mass="45631">MIPTLKFINNLQGLEALLYPGLCLEDSILEDIERIRNQTPLGQSPMFGATEPSSSTQLSRNVSFIKPERLPLSSFERPSMPSPDIGEGLTALAAQAKFKRILSTKKSERLRSVIPKTPKSRNKSIVGGGIFTHHEAEFRPQPRAELHKFNSCSTLFIDSTLANADLKKTLKCVATALAVNIRRNNELNILRTDDIFSEKLRPLSKHIQFHQRILSEEDIYKFLDCIFQAAELNVECAVITLVYIERMLINTGITLHSCNWARIVLGGLLLASKVWDDHAVWNVDFCQIFPDIEVKDLNELERWYMSAIQFNVSVKASVYARYYFELRDLLDTEMRIWTSKPLIAPDISQNTAIPAINVDAGSNAALNENNTSSASANAPADKGVVRRSRSDYGFVRRGSENVVKAF</sequence>
<accession>A0A1Y2CMJ6</accession>
<dbReference type="Gene3D" id="1.10.472.10">
    <property type="entry name" value="Cyclin-like"/>
    <property type="match status" value="1"/>
</dbReference>
<dbReference type="PANTHER" id="PTHR14248">
    <property type="entry name" value="CYCLIN Y, ISOFORM A"/>
    <property type="match status" value="1"/>
</dbReference>
<dbReference type="STRING" id="329046.A0A1Y2CMJ6"/>
<dbReference type="GO" id="GO:0019901">
    <property type="term" value="F:protein kinase binding"/>
    <property type="evidence" value="ECO:0007669"/>
    <property type="project" value="InterPro"/>
</dbReference>
<keyword evidence="4" id="KW-1185">Reference proteome</keyword>
<name>A0A1Y2CMJ6_9FUNG</name>
<dbReference type="Proteomes" id="UP000193642">
    <property type="component" value="Unassembled WGS sequence"/>
</dbReference>
<dbReference type="InterPro" id="IPR013922">
    <property type="entry name" value="Cyclin_PHO80-like"/>
</dbReference>
<dbReference type="Pfam" id="PF08613">
    <property type="entry name" value="Cyclin"/>
    <property type="match status" value="1"/>
</dbReference>
<dbReference type="EMBL" id="MCGO01000012">
    <property type="protein sequence ID" value="ORY48233.1"/>
    <property type="molecule type" value="Genomic_DNA"/>
</dbReference>
<dbReference type="InterPro" id="IPR036915">
    <property type="entry name" value="Cyclin-like_sf"/>
</dbReference>
<gene>
    <name evidence="3" type="ORF">BCR33DRAFT_61740</name>
</gene>
<evidence type="ECO:0000256" key="1">
    <source>
        <dbReference type="SAM" id="MobiDB-lite"/>
    </source>
</evidence>
<dbReference type="SUPFAM" id="SSF47954">
    <property type="entry name" value="Cyclin-like"/>
    <property type="match status" value="1"/>
</dbReference>
<dbReference type="AlphaFoldDB" id="A0A1Y2CMJ6"/>
<dbReference type="OrthoDB" id="10250320at2759"/>
<feature type="domain" description="Cyclin-like" evidence="2">
    <location>
        <begin position="221"/>
        <end position="306"/>
    </location>
</feature>
<feature type="region of interest" description="Disordered" evidence="1">
    <location>
        <begin position="40"/>
        <end position="59"/>
    </location>
</feature>
<evidence type="ECO:0000313" key="4">
    <source>
        <dbReference type="Proteomes" id="UP000193642"/>
    </source>
</evidence>
<proteinExistence type="predicted"/>
<dbReference type="SMART" id="SM00385">
    <property type="entry name" value="CYCLIN"/>
    <property type="match status" value="1"/>
</dbReference>
<comment type="caution">
    <text evidence="3">The sequence shown here is derived from an EMBL/GenBank/DDBJ whole genome shotgun (WGS) entry which is preliminary data.</text>
</comment>
<evidence type="ECO:0000259" key="2">
    <source>
        <dbReference type="SMART" id="SM00385"/>
    </source>
</evidence>